<evidence type="ECO:0000313" key="4">
    <source>
        <dbReference type="Proteomes" id="UP001319883"/>
    </source>
</evidence>
<keyword evidence="1" id="KW-0812">Transmembrane</keyword>
<evidence type="ECO:0000259" key="2">
    <source>
        <dbReference type="Pfam" id="PF09851"/>
    </source>
</evidence>
<comment type="caution">
    <text evidence="3">The sequence shown here is derived from an EMBL/GenBank/DDBJ whole genome shotgun (WGS) entry which is preliminary data.</text>
</comment>
<keyword evidence="1" id="KW-1133">Transmembrane helix</keyword>
<dbReference type="RefSeq" id="WP_224420470.1">
    <property type="nucleotide sequence ID" value="NZ_JAGXFD010000001.1"/>
</dbReference>
<protein>
    <submittedName>
        <fullName evidence="3">SHOCT domain-containing protein</fullName>
    </submittedName>
</protein>
<dbReference type="Pfam" id="PF09851">
    <property type="entry name" value="SHOCT"/>
    <property type="match status" value="1"/>
</dbReference>
<organism evidence="3 4">
    <name type="scientific">Modicisalibacter tunisiensis</name>
    <dbReference type="NCBI Taxonomy" id="390637"/>
    <lineage>
        <taxon>Bacteria</taxon>
        <taxon>Pseudomonadati</taxon>
        <taxon>Pseudomonadota</taxon>
        <taxon>Gammaproteobacteria</taxon>
        <taxon>Oceanospirillales</taxon>
        <taxon>Halomonadaceae</taxon>
        <taxon>Modicisalibacter</taxon>
    </lineage>
</organism>
<keyword evidence="4" id="KW-1185">Reference proteome</keyword>
<feature type="domain" description="SHOCT" evidence="2">
    <location>
        <begin position="55"/>
        <end position="81"/>
    </location>
</feature>
<evidence type="ECO:0000313" key="3">
    <source>
        <dbReference type="EMBL" id="MBZ9567113.1"/>
    </source>
</evidence>
<reference evidence="3 4" key="1">
    <citation type="submission" date="2021-05" db="EMBL/GenBank/DDBJ databases">
        <title>Petroleum and Energy Research Collection (APPE): ex situ preservation of microbial diversity associated with the oil industry and exploitation of its biotechnological potential.</title>
        <authorList>
            <person name="Paixao C.T.M."/>
            <person name="Gomes M.B."/>
            <person name="Oliveira V.M."/>
        </authorList>
    </citation>
    <scope>NUCLEOTIDE SEQUENCE [LARGE SCALE GENOMIC DNA]</scope>
    <source>
        <strain evidence="3 4">LIT2</strain>
    </source>
</reference>
<evidence type="ECO:0000256" key="1">
    <source>
        <dbReference type="SAM" id="Phobius"/>
    </source>
</evidence>
<dbReference type="InterPro" id="IPR018649">
    <property type="entry name" value="SHOCT"/>
</dbReference>
<accession>A0ABS7WY24</accession>
<name>A0ABS7WY24_9GAMM</name>
<sequence length="83" mass="9634">MWHDMTGYMSGAGWGHMLFGGVMMVLFWGLVIALIVMLVMRLTGHRARSHRTAPDALELLRQRYARGEIDRQEFEARKRDLSE</sequence>
<dbReference type="EMBL" id="JAGXFD010000001">
    <property type="protein sequence ID" value="MBZ9567113.1"/>
    <property type="molecule type" value="Genomic_DNA"/>
</dbReference>
<feature type="transmembrane region" description="Helical" evidence="1">
    <location>
        <begin position="12"/>
        <end position="39"/>
    </location>
</feature>
<dbReference type="Proteomes" id="UP001319883">
    <property type="component" value="Unassembled WGS sequence"/>
</dbReference>
<proteinExistence type="predicted"/>
<gene>
    <name evidence="3" type="ORF">KGQ91_05330</name>
</gene>
<keyword evidence="1" id="KW-0472">Membrane</keyword>